<protein>
    <submittedName>
        <fullName evidence="1">Uncharacterized protein</fullName>
    </submittedName>
</protein>
<gene>
    <name evidence="1" type="ORF">SAMN04487818_10168</name>
</gene>
<name>A0A1H9K8G1_9PSEU</name>
<accession>A0A1H9K8G1</accession>
<evidence type="ECO:0000313" key="1">
    <source>
        <dbReference type="EMBL" id="SEQ95450.1"/>
    </source>
</evidence>
<sequence>MAWVRVAHCAIVWTFGWRALYRQVVRSSFATVPFYRERWALHGRTDPVMVAGKGERDGAVPAEELAGRLPDLVPLAGGSATPDPLRGLEIVLHQCARISPDTLIIGAAPEYHPRVVAFESTPDEPRGHVLAVGTPGQLAGVGQDIPRVPLVTFAERGSEGLLVDDLLGVLGGVRDCGNWHVDWPRVYARETPLGLAFTLLLQRSPRLVDIVPAGASGRIARCPQHRTPVIAA</sequence>
<reference evidence="2" key="1">
    <citation type="submission" date="2016-10" db="EMBL/GenBank/DDBJ databases">
        <authorList>
            <person name="Varghese N."/>
            <person name="Submissions S."/>
        </authorList>
    </citation>
    <scope>NUCLEOTIDE SEQUENCE [LARGE SCALE GENOMIC DNA]</scope>
    <source>
        <strain evidence="2">DSM 44260</strain>
    </source>
</reference>
<dbReference type="AlphaFoldDB" id="A0A1H9K8G1"/>
<proteinExistence type="predicted"/>
<keyword evidence="2" id="KW-1185">Reference proteome</keyword>
<dbReference type="STRING" id="155974.SAMN04487818_10168"/>
<organism evidence="1 2">
    <name type="scientific">Actinokineospora terrae</name>
    <dbReference type="NCBI Taxonomy" id="155974"/>
    <lineage>
        <taxon>Bacteria</taxon>
        <taxon>Bacillati</taxon>
        <taxon>Actinomycetota</taxon>
        <taxon>Actinomycetes</taxon>
        <taxon>Pseudonocardiales</taxon>
        <taxon>Pseudonocardiaceae</taxon>
        <taxon>Actinokineospora</taxon>
    </lineage>
</organism>
<dbReference type="EMBL" id="FOGI01000001">
    <property type="protein sequence ID" value="SEQ95450.1"/>
    <property type="molecule type" value="Genomic_DNA"/>
</dbReference>
<dbReference type="Proteomes" id="UP000199051">
    <property type="component" value="Unassembled WGS sequence"/>
</dbReference>
<evidence type="ECO:0000313" key="2">
    <source>
        <dbReference type="Proteomes" id="UP000199051"/>
    </source>
</evidence>